<dbReference type="SUPFAM" id="SSF52540">
    <property type="entry name" value="P-loop containing nucleoside triphosphate hydrolases"/>
    <property type="match status" value="1"/>
</dbReference>
<reference evidence="10 11" key="1">
    <citation type="submission" date="2017-07" db="EMBL/GenBank/DDBJ databases">
        <title>Leptospira spp. isolated from tropical soils.</title>
        <authorList>
            <person name="Thibeaux R."/>
            <person name="Iraola G."/>
            <person name="Ferres I."/>
            <person name="Bierque E."/>
            <person name="Girault D."/>
            <person name="Soupe-Gilbert M.-E."/>
            <person name="Picardeau M."/>
            <person name="Goarant C."/>
        </authorList>
    </citation>
    <scope>NUCLEOTIDE SEQUENCE [LARGE SCALE GENOMIC DNA]</scope>
    <source>
        <strain evidence="10 11">FH2-C-A2</strain>
    </source>
</reference>
<comment type="catalytic activity">
    <reaction evidence="1 6 7">
        <text>adenosine 5'-phosphosulfate + ATP = 3'-phosphoadenylyl sulfate + ADP + H(+)</text>
        <dbReference type="Rhea" id="RHEA:24152"/>
        <dbReference type="ChEBI" id="CHEBI:15378"/>
        <dbReference type="ChEBI" id="CHEBI:30616"/>
        <dbReference type="ChEBI" id="CHEBI:58243"/>
        <dbReference type="ChEBI" id="CHEBI:58339"/>
        <dbReference type="ChEBI" id="CHEBI:456216"/>
        <dbReference type="EC" id="2.7.1.25"/>
    </reaction>
</comment>
<evidence type="ECO:0000259" key="8">
    <source>
        <dbReference type="Pfam" id="PF01583"/>
    </source>
</evidence>
<dbReference type="GO" id="GO:0004020">
    <property type="term" value="F:adenylylsulfate kinase activity"/>
    <property type="evidence" value="ECO:0007669"/>
    <property type="project" value="UniProtKB-UniRule"/>
</dbReference>
<dbReference type="PANTHER" id="PTHR42700:SF1">
    <property type="entry name" value="SULFATE ADENYLYLTRANSFERASE"/>
    <property type="match status" value="1"/>
</dbReference>
<comment type="caution">
    <text evidence="10">The sequence shown here is derived from an EMBL/GenBank/DDBJ whole genome shotgun (WGS) entry which is preliminary data.</text>
</comment>
<dbReference type="EC" id="2.7.1.25" evidence="2 6"/>
<evidence type="ECO:0000256" key="4">
    <source>
        <dbReference type="ARBA" id="ARBA00022741"/>
    </source>
</evidence>
<dbReference type="GO" id="GO:0005737">
    <property type="term" value="C:cytoplasm"/>
    <property type="evidence" value="ECO:0007669"/>
    <property type="project" value="TreeGrafter"/>
</dbReference>
<dbReference type="GO" id="GO:0070814">
    <property type="term" value="P:hydrogen sulfide biosynthetic process"/>
    <property type="evidence" value="ECO:0007669"/>
    <property type="project" value="UniProtKB-UniRule"/>
</dbReference>
<evidence type="ECO:0000256" key="5">
    <source>
        <dbReference type="ARBA" id="ARBA00022840"/>
    </source>
</evidence>
<dbReference type="InterPro" id="IPR002891">
    <property type="entry name" value="APS"/>
</dbReference>
<dbReference type="AlphaFoldDB" id="A0A2M9ZGN4"/>
<evidence type="ECO:0000313" key="11">
    <source>
        <dbReference type="Proteomes" id="UP000231912"/>
    </source>
</evidence>
<keyword evidence="6 7" id="KW-0418">Kinase</keyword>
<evidence type="ECO:0000313" key="10">
    <source>
        <dbReference type="EMBL" id="PJZ67588.1"/>
    </source>
</evidence>
<dbReference type="Pfam" id="PF01583">
    <property type="entry name" value="APS_kinase"/>
    <property type="match status" value="1"/>
</dbReference>
<feature type="active site" description="Phosphoserine intermediate" evidence="6">
    <location>
        <position position="83"/>
    </location>
</feature>
<dbReference type="GO" id="GO:0019379">
    <property type="term" value="P:sulfate assimilation, phosphoadenylyl sulfate reduction by phosphoadenylyl-sulfate reductase (thioredoxin)"/>
    <property type="evidence" value="ECO:0007669"/>
    <property type="project" value="TreeGrafter"/>
</dbReference>
<feature type="binding site" evidence="6">
    <location>
        <begin position="9"/>
        <end position="16"/>
    </location>
    <ligand>
        <name>ATP</name>
        <dbReference type="ChEBI" id="CHEBI:30616"/>
    </ligand>
</feature>
<evidence type="ECO:0000256" key="1">
    <source>
        <dbReference type="ARBA" id="ARBA00001823"/>
    </source>
</evidence>
<dbReference type="GO" id="GO:0010134">
    <property type="term" value="P:sulfate assimilation via adenylyl sulfate reduction"/>
    <property type="evidence" value="ECO:0007669"/>
    <property type="project" value="TreeGrafter"/>
</dbReference>
<dbReference type="EMBL" id="JBHILJ010000001">
    <property type="protein sequence ID" value="MFB5735712.1"/>
    <property type="molecule type" value="Genomic_DNA"/>
</dbReference>
<organism evidence="10 11">
    <name type="scientific">Leptospira wolffii</name>
    <dbReference type="NCBI Taxonomy" id="409998"/>
    <lineage>
        <taxon>Bacteria</taxon>
        <taxon>Pseudomonadati</taxon>
        <taxon>Spirochaetota</taxon>
        <taxon>Spirochaetia</taxon>
        <taxon>Leptospirales</taxon>
        <taxon>Leptospiraceae</taxon>
        <taxon>Leptospira</taxon>
    </lineage>
</organism>
<keyword evidence="4 6" id="KW-0547">Nucleotide-binding</keyword>
<dbReference type="Proteomes" id="UP001580391">
    <property type="component" value="Unassembled WGS sequence"/>
</dbReference>
<dbReference type="InterPro" id="IPR050512">
    <property type="entry name" value="Sulf_AdTrans/APS_kinase"/>
</dbReference>
<keyword evidence="12" id="KW-1185">Reference proteome</keyword>
<comment type="function">
    <text evidence="6 7">Catalyzes the synthesis of activated sulfate.</text>
</comment>
<dbReference type="UniPathway" id="UPA00140">
    <property type="reaction ID" value="UER00205"/>
</dbReference>
<dbReference type="GO" id="GO:0004781">
    <property type="term" value="F:sulfate adenylyltransferase (ATP) activity"/>
    <property type="evidence" value="ECO:0007669"/>
    <property type="project" value="TreeGrafter"/>
</dbReference>
<reference evidence="9 12" key="2">
    <citation type="submission" date="2024-09" db="EMBL/GenBank/DDBJ databases">
        <title>Taxonomic and Genotyping Characterization of Leptospira Strains isolated from Multiple Sources in Colombia highlights the importance of intermediate species.</title>
        <authorList>
            <person name="Torres Higuera L."/>
            <person name="Rojas Tapias D."/>
            <person name="Jimenez Velasquez S."/>
            <person name="Renjifo Ibanez C."/>
        </authorList>
    </citation>
    <scope>NUCLEOTIDE SEQUENCE [LARGE SCALE GENOMIC DNA]</scope>
    <source>
        <strain evidence="9 12">Lep080</strain>
    </source>
</reference>
<dbReference type="NCBIfam" id="TIGR00455">
    <property type="entry name" value="apsK"/>
    <property type="match status" value="1"/>
</dbReference>
<keyword evidence="6" id="KW-0597">Phosphoprotein</keyword>
<keyword evidence="5 6" id="KW-0067">ATP-binding</keyword>
<evidence type="ECO:0000256" key="6">
    <source>
        <dbReference type="HAMAP-Rule" id="MF_00065"/>
    </source>
</evidence>
<dbReference type="RefSeq" id="WP_016547268.1">
    <property type="nucleotide sequence ID" value="NZ_JBHILI010000001.1"/>
</dbReference>
<gene>
    <name evidence="6 10" type="primary">cysC</name>
    <name evidence="9" type="ORF">ACE5IX_04295</name>
    <name evidence="10" type="ORF">CH371_06140</name>
</gene>
<evidence type="ECO:0000256" key="3">
    <source>
        <dbReference type="ARBA" id="ARBA00022679"/>
    </source>
</evidence>
<evidence type="ECO:0000313" key="12">
    <source>
        <dbReference type="Proteomes" id="UP001580391"/>
    </source>
</evidence>
<evidence type="ECO:0000256" key="2">
    <source>
        <dbReference type="ARBA" id="ARBA00012121"/>
    </source>
</evidence>
<evidence type="ECO:0000256" key="7">
    <source>
        <dbReference type="RuleBase" id="RU004347"/>
    </source>
</evidence>
<keyword evidence="3 6" id="KW-0808">Transferase</keyword>
<dbReference type="Proteomes" id="UP000231912">
    <property type="component" value="Unassembled WGS sequence"/>
</dbReference>
<dbReference type="CDD" id="cd02027">
    <property type="entry name" value="APSK"/>
    <property type="match status" value="1"/>
</dbReference>
<dbReference type="Gene3D" id="3.40.50.300">
    <property type="entry name" value="P-loop containing nucleotide triphosphate hydrolases"/>
    <property type="match status" value="1"/>
</dbReference>
<accession>A0A2M9ZGN4</accession>
<proteinExistence type="inferred from homology"/>
<dbReference type="InterPro" id="IPR027417">
    <property type="entry name" value="P-loop_NTPase"/>
</dbReference>
<sequence length="173" mass="19182">MSLTVWLTGLSGSGKTTLANALKENFLRTGRASYVLDGDSVRKGLCSDLGFSDADRAENTRRVAEVARMMNDAGVIVIAALISPFGLERDLARLTIRESHFVEVYLNTPLEVCESRDPNGLYRKLRLGELKDITEIHSNYEPPDHPSLVLDTSRRSLEDCVRAVDDLVSTLEE</sequence>
<dbReference type="PANTHER" id="PTHR42700">
    <property type="entry name" value="SULFATE ADENYLYLTRANSFERASE"/>
    <property type="match status" value="1"/>
</dbReference>
<protein>
    <recommendedName>
        <fullName evidence="2 6">Adenylyl-sulfate kinase</fullName>
        <ecNumber evidence="2 6">2.7.1.25</ecNumber>
    </recommendedName>
    <alternativeName>
        <fullName evidence="6">APS kinase</fullName>
    </alternativeName>
    <alternativeName>
        <fullName evidence="6">ATP adenosine-5'-phosphosulfate 3'-phosphotransferase</fullName>
    </alternativeName>
    <alternativeName>
        <fullName evidence="6">Adenosine-5'-phosphosulfate kinase</fullName>
    </alternativeName>
</protein>
<feature type="domain" description="APS kinase" evidence="8">
    <location>
        <begin position="2"/>
        <end position="151"/>
    </location>
</feature>
<dbReference type="GO" id="GO:0005524">
    <property type="term" value="F:ATP binding"/>
    <property type="evidence" value="ECO:0007669"/>
    <property type="project" value="UniProtKB-UniRule"/>
</dbReference>
<name>A0A2M9ZGN4_9LEPT</name>
<dbReference type="EMBL" id="NPDT01000001">
    <property type="protein sequence ID" value="PJZ67588.1"/>
    <property type="molecule type" value="Genomic_DNA"/>
</dbReference>
<dbReference type="NCBIfam" id="NF003013">
    <property type="entry name" value="PRK03846.1"/>
    <property type="match status" value="1"/>
</dbReference>
<evidence type="ECO:0000313" key="9">
    <source>
        <dbReference type="EMBL" id="MFB5735712.1"/>
    </source>
</evidence>
<dbReference type="InterPro" id="IPR059117">
    <property type="entry name" value="APS_kinase_dom"/>
</dbReference>
<comment type="similarity">
    <text evidence="6 7">Belongs to the APS kinase family.</text>
</comment>
<dbReference type="HAMAP" id="MF_00065">
    <property type="entry name" value="Adenylyl_sulf_kinase"/>
    <property type="match status" value="1"/>
</dbReference>
<comment type="pathway">
    <text evidence="6 7">Sulfur metabolism; hydrogen sulfide biosynthesis; sulfite from sulfate: step 2/3.</text>
</comment>